<dbReference type="NCBIfam" id="TIGR00702">
    <property type="entry name" value="YcaO-type kinase domain"/>
    <property type="match status" value="1"/>
</dbReference>
<dbReference type="NCBIfam" id="TIGR03604">
    <property type="entry name" value="TOMM_cyclo_SagD"/>
    <property type="match status" value="1"/>
</dbReference>
<sequence length="610" mass="66836">MGFLGGKYARTPSTDAASSPINELAARTMVVRLTPSRVHLSLFPAAPARSTSACPECLDRRSLSTLTVDEQWSTQLGFPREQNGAPNLMGAALENIGLLSKSILRQNAPASSQAVYSVDLITQEVAVYELMRDSLCKQCADEEPVSQENAVLALRETLPARSGKSRMKSLLEYDLPTKALINPVCGSAGVHSIPGYVQSVTAPIFSQYVQRIPGVKPRIVGWSGFTTRTDESRTAGILESLERQAGMLATPKYTTVFGSYESLAERAMDPALCLAYNEESYSLPIGLTRYTPDLPIEWIWGHSLFSGRAILVPKQLVFYNRVPKTSTLKTIVHNNSSGCALGSCYEEAILKGLGELLERDSFVISWHRMLSLPRIDLADCPDLKTRLIMDRIKFLDFELTLLDGRLDMKIPTIIAVARRRDQDVGAMSVGAAASTDPNEAIRSALLEAASSIVELPVLYNNRKAKVDELLNDYYAVKSVTDHMSLYALPAMAEQVRWMDNSPVVRSVQETFQADRDWHSDGDIAGDLKKVLAELARCGMHEAVVVDLTTREQHKLGLKTVRVIVPGLAPIDFGHPRNRVESLPRAHSAPAAAGLACRVNAGDNPLPHPFP</sequence>
<reference evidence="2 3" key="1">
    <citation type="submission" date="2020-11" db="EMBL/GenBank/DDBJ databases">
        <authorList>
            <person name="Sun Q."/>
        </authorList>
    </citation>
    <scope>NUCLEOTIDE SEQUENCE [LARGE SCALE GENOMIC DNA]</scope>
    <source>
        <strain evidence="2 3">P8398</strain>
    </source>
</reference>
<name>A0AA48WB58_9BURK</name>
<dbReference type="PROSITE" id="PS51664">
    <property type="entry name" value="YCAO"/>
    <property type="match status" value="1"/>
</dbReference>
<dbReference type="PANTHER" id="PTHR37809">
    <property type="entry name" value="RIBOSOMAL PROTEIN S12 METHYLTHIOTRANSFERASE ACCESSORY FACTOR YCAO"/>
    <property type="match status" value="1"/>
</dbReference>
<dbReference type="InterPro" id="IPR022291">
    <property type="entry name" value="Bacteriocin_synth_cyclodeHase"/>
</dbReference>
<proteinExistence type="predicted"/>
<protein>
    <submittedName>
        <fullName evidence="2">TOMM leader peptide-binding protein</fullName>
    </submittedName>
</protein>
<dbReference type="Pfam" id="PF02624">
    <property type="entry name" value="YcaO"/>
    <property type="match status" value="1"/>
</dbReference>
<accession>A0AA48WB58</accession>
<evidence type="ECO:0000313" key="3">
    <source>
        <dbReference type="Proteomes" id="UP000662888"/>
    </source>
</evidence>
<dbReference type="EMBL" id="CP065053">
    <property type="protein sequence ID" value="QPI48756.1"/>
    <property type="molecule type" value="Genomic_DNA"/>
</dbReference>
<evidence type="ECO:0000313" key="2">
    <source>
        <dbReference type="EMBL" id="QPI48756.1"/>
    </source>
</evidence>
<dbReference type="Gene3D" id="3.40.50.720">
    <property type="entry name" value="NAD(P)-binding Rossmann-like Domain"/>
    <property type="match status" value="1"/>
</dbReference>
<dbReference type="Gene3D" id="3.30.160.660">
    <property type="match status" value="1"/>
</dbReference>
<dbReference type="NCBIfam" id="TIGR03882">
    <property type="entry name" value="cyclo_dehyd_2"/>
    <property type="match status" value="1"/>
</dbReference>
<evidence type="ECO:0000259" key="1">
    <source>
        <dbReference type="PROSITE" id="PS51664"/>
    </source>
</evidence>
<dbReference type="Gene3D" id="3.30.1330.230">
    <property type="match status" value="1"/>
</dbReference>
<organism evidence="2 3">
    <name type="scientific">Massilia antarctica</name>
    <dbReference type="NCBI Taxonomy" id="2765360"/>
    <lineage>
        <taxon>Bacteria</taxon>
        <taxon>Pseudomonadati</taxon>
        <taxon>Pseudomonadota</taxon>
        <taxon>Betaproteobacteria</taxon>
        <taxon>Burkholderiales</taxon>
        <taxon>Oxalobacteraceae</taxon>
        <taxon>Telluria group</taxon>
        <taxon>Massilia</taxon>
    </lineage>
</organism>
<dbReference type="Proteomes" id="UP000662888">
    <property type="component" value="Chromosome"/>
</dbReference>
<dbReference type="Gene3D" id="3.30.40.250">
    <property type="match status" value="1"/>
</dbReference>
<keyword evidence="3" id="KW-1185">Reference proteome</keyword>
<dbReference type="InterPro" id="IPR003776">
    <property type="entry name" value="YcaO-like_dom"/>
</dbReference>
<feature type="domain" description="YcaO" evidence="1">
    <location>
        <begin position="222"/>
        <end position="610"/>
    </location>
</feature>
<dbReference type="RefSeq" id="WP_206088349.1">
    <property type="nucleotide sequence ID" value="NZ_CP065053.1"/>
</dbReference>
<dbReference type="InterPro" id="IPR027624">
    <property type="entry name" value="TOMM_cyclo_SagD"/>
</dbReference>
<dbReference type="PANTHER" id="PTHR37809:SF1">
    <property type="entry name" value="RIBOSOMAL PROTEIN S12 METHYLTHIOTRANSFERASE ACCESSORY FACTOR YCAO"/>
    <property type="match status" value="1"/>
</dbReference>
<gene>
    <name evidence="2" type="ORF">IV454_25090</name>
</gene>